<evidence type="ECO:0000313" key="7">
    <source>
        <dbReference type="EMBL" id="RDE19651.1"/>
    </source>
</evidence>
<evidence type="ECO:0000313" key="8">
    <source>
        <dbReference type="Proteomes" id="UP000253769"/>
    </source>
</evidence>
<comment type="function">
    <text evidence="5">Acetylates the N-terminal alanine of ribosomal protein bS18.</text>
</comment>
<comment type="catalytic activity">
    <reaction evidence="5">
        <text>N-terminal L-alanyl-[ribosomal protein bS18] + acetyl-CoA = N-terminal N(alpha)-acetyl-L-alanyl-[ribosomal protein bS18] + CoA + H(+)</text>
        <dbReference type="Rhea" id="RHEA:43756"/>
        <dbReference type="Rhea" id="RHEA-COMP:10676"/>
        <dbReference type="Rhea" id="RHEA-COMP:10677"/>
        <dbReference type="ChEBI" id="CHEBI:15378"/>
        <dbReference type="ChEBI" id="CHEBI:57287"/>
        <dbReference type="ChEBI" id="CHEBI:57288"/>
        <dbReference type="ChEBI" id="CHEBI:64718"/>
        <dbReference type="ChEBI" id="CHEBI:83683"/>
        <dbReference type="EC" id="2.3.1.266"/>
    </reaction>
</comment>
<dbReference type="Pfam" id="PF00583">
    <property type="entry name" value="Acetyltransf_1"/>
    <property type="match status" value="1"/>
</dbReference>
<keyword evidence="8" id="KW-1185">Reference proteome</keyword>
<keyword evidence="2 5" id="KW-0963">Cytoplasm</keyword>
<dbReference type="AlphaFoldDB" id="A0A369WE92"/>
<dbReference type="EC" id="2.3.1.266" evidence="5"/>
<feature type="domain" description="N-acetyltransferase" evidence="6">
    <location>
        <begin position="1"/>
        <end position="152"/>
    </location>
</feature>
<evidence type="ECO:0000256" key="2">
    <source>
        <dbReference type="ARBA" id="ARBA00022490"/>
    </source>
</evidence>
<evidence type="ECO:0000256" key="5">
    <source>
        <dbReference type="RuleBase" id="RU363094"/>
    </source>
</evidence>
<evidence type="ECO:0000256" key="1">
    <source>
        <dbReference type="ARBA" id="ARBA00005395"/>
    </source>
</evidence>
<dbReference type="Gene3D" id="3.40.630.30">
    <property type="match status" value="1"/>
</dbReference>
<dbReference type="NCBIfam" id="TIGR01575">
    <property type="entry name" value="rimI"/>
    <property type="match status" value="1"/>
</dbReference>
<proteinExistence type="inferred from homology"/>
<protein>
    <recommendedName>
        <fullName evidence="5">[Ribosomal protein bS18]-alanine N-acetyltransferase</fullName>
        <ecNumber evidence="5">2.3.1.266</ecNumber>
    </recommendedName>
</protein>
<comment type="subcellular location">
    <subcellularLocation>
        <location evidence="5">Cytoplasm</location>
    </subcellularLocation>
</comment>
<dbReference type="GO" id="GO:0008999">
    <property type="term" value="F:protein-N-terminal-alanine acetyltransferase activity"/>
    <property type="evidence" value="ECO:0007669"/>
    <property type="project" value="UniProtKB-EC"/>
</dbReference>
<dbReference type="GO" id="GO:0005737">
    <property type="term" value="C:cytoplasm"/>
    <property type="evidence" value="ECO:0007669"/>
    <property type="project" value="UniProtKB-SubCell"/>
</dbReference>
<keyword evidence="3 7" id="KW-0808">Transferase</keyword>
<keyword evidence="4" id="KW-0012">Acyltransferase</keyword>
<dbReference type="EMBL" id="QQOH01000003">
    <property type="protein sequence ID" value="RDE19651.1"/>
    <property type="molecule type" value="Genomic_DNA"/>
</dbReference>
<sequence>MQLDDIEIVVELEQQLFETPWDRLRFQRSLERQQPAWVALSNSPEPSEFPVGYLVASSGGGVADLLTIGVSPKCQRSGIAAQLLAQLLTQLQSQQVQELFLEVRVSNEAAIGFYRANGFEQVGVRRNYYRRPATPDEAEGREDGLLFKRELTQG</sequence>
<dbReference type="PROSITE" id="PS51186">
    <property type="entry name" value="GNAT"/>
    <property type="match status" value="1"/>
</dbReference>
<dbReference type="InterPro" id="IPR000182">
    <property type="entry name" value="GNAT_dom"/>
</dbReference>
<evidence type="ECO:0000259" key="6">
    <source>
        <dbReference type="PROSITE" id="PS51186"/>
    </source>
</evidence>
<comment type="caution">
    <text evidence="7">The sequence shown here is derived from an EMBL/GenBank/DDBJ whole genome shotgun (WGS) entry which is preliminary data.</text>
</comment>
<dbReference type="PANTHER" id="PTHR43420">
    <property type="entry name" value="ACETYLTRANSFERASE"/>
    <property type="match status" value="1"/>
</dbReference>
<organism evidence="7 8">
    <name type="scientific">Motiliproteus coralliicola</name>
    <dbReference type="NCBI Taxonomy" id="2283196"/>
    <lineage>
        <taxon>Bacteria</taxon>
        <taxon>Pseudomonadati</taxon>
        <taxon>Pseudomonadota</taxon>
        <taxon>Gammaproteobacteria</taxon>
        <taxon>Oceanospirillales</taxon>
        <taxon>Oceanospirillaceae</taxon>
        <taxon>Motiliproteus</taxon>
    </lineage>
</organism>
<comment type="similarity">
    <text evidence="1 5">Belongs to the acetyltransferase family. RimI subfamily.</text>
</comment>
<dbReference type="PANTHER" id="PTHR43420:SF44">
    <property type="entry name" value="ACETYLTRANSFERASE YPEA"/>
    <property type="match status" value="1"/>
</dbReference>
<dbReference type="SUPFAM" id="SSF55729">
    <property type="entry name" value="Acyl-CoA N-acyltransferases (Nat)"/>
    <property type="match status" value="1"/>
</dbReference>
<evidence type="ECO:0000256" key="4">
    <source>
        <dbReference type="ARBA" id="ARBA00023315"/>
    </source>
</evidence>
<accession>A0A369WE92</accession>
<gene>
    <name evidence="7" type="primary">rimI</name>
    <name evidence="7" type="ORF">DV711_12270</name>
</gene>
<dbReference type="InterPro" id="IPR016181">
    <property type="entry name" value="Acyl_CoA_acyltransferase"/>
</dbReference>
<reference evidence="7 8" key="1">
    <citation type="submission" date="2018-07" db="EMBL/GenBank/DDBJ databases">
        <title>Motiliproteus coralliicola sp. nov., a bacterium isolated from Coral.</title>
        <authorList>
            <person name="Wang G."/>
        </authorList>
    </citation>
    <scope>NUCLEOTIDE SEQUENCE [LARGE SCALE GENOMIC DNA]</scope>
    <source>
        <strain evidence="7 8">C34</strain>
    </source>
</reference>
<dbReference type="Proteomes" id="UP000253769">
    <property type="component" value="Unassembled WGS sequence"/>
</dbReference>
<name>A0A369WE92_9GAMM</name>
<dbReference type="InterPro" id="IPR050680">
    <property type="entry name" value="YpeA/RimI_acetyltransf"/>
</dbReference>
<evidence type="ECO:0000256" key="3">
    <source>
        <dbReference type="ARBA" id="ARBA00022679"/>
    </source>
</evidence>
<dbReference type="InterPro" id="IPR006464">
    <property type="entry name" value="AcTrfase_RimI/Ard1"/>
</dbReference>